<protein>
    <submittedName>
        <fullName evidence="1">Uncharacterized protein</fullName>
    </submittedName>
</protein>
<proteinExistence type="predicted"/>
<dbReference type="EMBL" id="CABVLI010000029">
    <property type="protein sequence ID" value="VVT00114.1"/>
    <property type="molecule type" value="Genomic_DNA"/>
</dbReference>
<organism evidence="1 2">
    <name type="scientific">Sphingomonas aurantiaca</name>
    <dbReference type="NCBI Taxonomy" id="185949"/>
    <lineage>
        <taxon>Bacteria</taxon>
        <taxon>Pseudomonadati</taxon>
        <taxon>Pseudomonadota</taxon>
        <taxon>Alphaproteobacteria</taxon>
        <taxon>Sphingomonadales</taxon>
        <taxon>Sphingomonadaceae</taxon>
        <taxon>Sphingomonas</taxon>
    </lineage>
</organism>
<name>A0A5E7Y0Q1_9SPHN</name>
<sequence>MSCVVPSGMTSCAFTPPVLKRSTCRKASSRCSFAHSIKSSGVFTVRTPLRRRHRSTASNYASCGRLWATAEWPRWEGKWTVRYWEGSFKIANGTKQINRYHRWQTIGRTSFEREFHMLNLRASARRPCNGLGL</sequence>
<evidence type="ECO:0000313" key="2">
    <source>
        <dbReference type="Proteomes" id="UP000326857"/>
    </source>
</evidence>
<reference evidence="1 2" key="1">
    <citation type="submission" date="2019-09" db="EMBL/GenBank/DDBJ databases">
        <authorList>
            <person name="Dittami M. S."/>
        </authorList>
    </citation>
    <scope>NUCLEOTIDE SEQUENCE [LARGE SCALE GENOMIC DNA]</scope>
    <source>
        <strain evidence="1">SPHINGO391</strain>
    </source>
</reference>
<gene>
    <name evidence="1" type="ORF">SPHINGO391_350005</name>
</gene>
<dbReference type="AlphaFoldDB" id="A0A5E7Y0Q1"/>
<accession>A0A5E7Y0Q1</accession>
<dbReference type="Proteomes" id="UP000326857">
    <property type="component" value="Unassembled WGS sequence"/>
</dbReference>
<evidence type="ECO:0000313" key="1">
    <source>
        <dbReference type="EMBL" id="VVT00114.1"/>
    </source>
</evidence>